<comment type="caution">
    <text evidence="1">The sequence shown here is derived from an EMBL/GenBank/DDBJ whole genome shotgun (WGS) entry which is preliminary data.</text>
</comment>
<keyword evidence="2" id="KW-1185">Reference proteome</keyword>
<accession>A0A8S1TV12</accession>
<proteinExistence type="predicted"/>
<sequence>MSRLYSQICRIMNSVPRGLNPSAIYSPSVYIQALRIHRYQIPQNEIFKQKTKTNEIKHVCEQSIAVLDCLSKKKKRARKKQIRRKGNKIINARNR</sequence>
<organism evidence="1 2">
    <name type="scientific">Paramecium pentaurelia</name>
    <dbReference type="NCBI Taxonomy" id="43138"/>
    <lineage>
        <taxon>Eukaryota</taxon>
        <taxon>Sar</taxon>
        <taxon>Alveolata</taxon>
        <taxon>Ciliophora</taxon>
        <taxon>Intramacronucleata</taxon>
        <taxon>Oligohymenophorea</taxon>
        <taxon>Peniculida</taxon>
        <taxon>Parameciidae</taxon>
        <taxon>Paramecium</taxon>
    </lineage>
</organism>
<dbReference type="EMBL" id="CAJJDO010000030">
    <property type="protein sequence ID" value="CAD8157691.1"/>
    <property type="molecule type" value="Genomic_DNA"/>
</dbReference>
<gene>
    <name evidence="1" type="ORF">PPENT_87.1.T0300296</name>
</gene>
<dbReference type="Proteomes" id="UP000689195">
    <property type="component" value="Unassembled WGS sequence"/>
</dbReference>
<evidence type="ECO:0000313" key="2">
    <source>
        <dbReference type="Proteomes" id="UP000689195"/>
    </source>
</evidence>
<protein>
    <submittedName>
        <fullName evidence="1">Uncharacterized protein</fullName>
    </submittedName>
</protein>
<evidence type="ECO:0000313" key="1">
    <source>
        <dbReference type="EMBL" id="CAD8157691.1"/>
    </source>
</evidence>
<name>A0A8S1TV12_9CILI</name>
<reference evidence="1" key="1">
    <citation type="submission" date="2021-01" db="EMBL/GenBank/DDBJ databases">
        <authorList>
            <consortium name="Genoscope - CEA"/>
            <person name="William W."/>
        </authorList>
    </citation>
    <scope>NUCLEOTIDE SEQUENCE</scope>
</reference>
<dbReference type="AlphaFoldDB" id="A0A8S1TV12"/>
<dbReference type="OrthoDB" id="302384at2759"/>